<evidence type="ECO:0000256" key="2">
    <source>
        <dbReference type="SAM" id="Phobius"/>
    </source>
</evidence>
<dbReference type="RefSeq" id="WP_184579309.1">
    <property type="nucleotide sequence ID" value="NZ_JACHJL010000027.1"/>
</dbReference>
<keyword evidence="4" id="KW-1185">Reference proteome</keyword>
<keyword evidence="2" id="KW-0472">Membrane</keyword>
<feature type="transmembrane region" description="Helical" evidence="2">
    <location>
        <begin position="113"/>
        <end position="133"/>
    </location>
</feature>
<dbReference type="AlphaFoldDB" id="A0A7W9QIA7"/>
<feature type="transmembrane region" description="Helical" evidence="2">
    <location>
        <begin position="220"/>
        <end position="238"/>
    </location>
</feature>
<feature type="transmembrane region" description="Helical" evidence="2">
    <location>
        <begin position="63"/>
        <end position="80"/>
    </location>
</feature>
<evidence type="ECO:0000313" key="4">
    <source>
        <dbReference type="Proteomes" id="UP000588098"/>
    </source>
</evidence>
<protein>
    <submittedName>
        <fullName evidence="3">Uncharacterized protein</fullName>
    </submittedName>
</protein>
<dbReference type="Proteomes" id="UP000588098">
    <property type="component" value="Unassembled WGS sequence"/>
</dbReference>
<evidence type="ECO:0000256" key="1">
    <source>
        <dbReference type="SAM" id="MobiDB-lite"/>
    </source>
</evidence>
<keyword evidence="2" id="KW-0812">Transmembrane</keyword>
<gene>
    <name evidence="3" type="ORF">FHS42_006828</name>
</gene>
<comment type="caution">
    <text evidence="3">The sequence shown here is derived from an EMBL/GenBank/DDBJ whole genome shotgun (WGS) entry which is preliminary data.</text>
</comment>
<evidence type="ECO:0000313" key="3">
    <source>
        <dbReference type="EMBL" id="MBB5939732.1"/>
    </source>
</evidence>
<reference evidence="3 4" key="1">
    <citation type="submission" date="2020-08" db="EMBL/GenBank/DDBJ databases">
        <title>Genomic Encyclopedia of Type Strains, Phase III (KMG-III): the genomes of soil and plant-associated and newly described type strains.</title>
        <authorList>
            <person name="Whitman W."/>
        </authorList>
    </citation>
    <scope>NUCLEOTIDE SEQUENCE [LARGE SCALE GENOMIC DNA]</scope>
    <source>
        <strain evidence="3 4">CECT 8305</strain>
    </source>
</reference>
<organism evidence="3 4">
    <name type="scientific">Streptomyces zagrosensis</name>
    <dbReference type="NCBI Taxonomy" id="1042984"/>
    <lineage>
        <taxon>Bacteria</taxon>
        <taxon>Bacillati</taxon>
        <taxon>Actinomycetota</taxon>
        <taxon>Actinomycetes</taxon>
        <taxon>Kitasatosporales</taxon>
        <taxon>Streptomycetaceae</taxon>
        <taxon>Streptomyces</taxon>
    </lineage>
</organism>
<accession>A0A7W9QIA7</accession>
<feature type="compositionally biased region" description="Polar residues" evidence="1">
    <location>
        <begin position="19"/>
        <end position="28"/>
    </location>
</feature>
<proteinExistence type="predicted"/>
<keyword evidence="2" id="KW-1133">Transmembrane helix</keyword>
<feature type="region of interest" description="Disordered" evidence="1">
    <location>
        <begin position="1"/>
        <end position="47"/>
    </location>
</feature>
<dbReference type="EMBL" id="JACHJL010000027">
    <property type="protein sequence ID" value="MBB5939732.1"/>
    <property type="molecule type" value="Genomic_DNA"/>
</dbReference>
<name>A0A7W9QIA7_9ACTN</name>
<feature type="transmembrane region" description="Helical" evidence="2">
    <location>
        <begin position="86"/>
        <end position="106"/>
    </location>
</feature>
<feature type="compositionally biased region" description="Low complexity" evidence="1">
    <location>
        <begin position="1"/>
        <end position="14"/>
    </location>
</feature>
<sequence length="242" mass="25296">MSVTGGTDGSTGPSDDARTQGSLRTQRSQTHERTPGDAGSDGGTTAALASRSRSPFLSVPQHLLWALLIPLLSTVAGWSGQYPHGLWLAAPLALGTVCAAGFIAGGRWHRPGAATLACVAACALVLFAGPALYDLYAKRVGDQLDAMVTQTGQRRNAKGTTMETCTVIDTSGAVHRISEQQNCSGQFKPGQRVILYKDPAGLLDPYIEEPDQQALDTTGLGISAALFAVTSGALLYGGQRRR</sequence>